<feature type="signal peptide" evidence="1">
    <location>
        <begin position="1"/>
        <end position="19"/>
    </location>
</feature>
<dbReference type="RefSeq" id="XP_041191808.1">
    <property type="nucleotide sequence ID" value="XM_041335975.1"/>
</dbReference>
<evidence type="ECO:0000313" key="2">
    <source>
        <dbReference type="EMBL" id="KAG1814347.1"/>
    </source>
</evidence>
<organism evidence="2 3">
    <name type="scientific">Suillus subaureus</name>
    <dbReference type="NCBI Taxonomy" id="48587"/>
    <lineage>
        <taxon>Eukaryota</taxon>
        <taxon>Fungi</taxon>
        <taxon>Dikarya</taxon>
        <taxon>Basidiomycota</taxon>
        <taxon>Agaricomycotina</taxon>
        <taxon>Agaricomycetes</taxon>
        <taxon>Agaricomycetidae</taxon>
        <taxon>Boletales</taxon>
        <taxon>Suillineae</taxon>
        <taxon>Suillaceae</taxon>
        <taxon>Suillus</taxon>
    </lineage>
</organism>
<evidence type="ECO:0000256" key="1">
    <source>
        <dbReference type="SAM" id="SignalP"/>
    </source>
</evidence>
<dbReference type="GeneID" id="64629992"/>
<feature type="chain" id="PRO_5040399763" description="Secreted protein" evidence="1">
    <location>
        <begin position="20"/>
        <end position="82"/>
    </location>
</feature>
<reference evidence="2" key="1">
    <citation type="journal article" date="2020" name="New Phytol.">
        <title>Comparative genomics reveals dynamic genome evolution in host specialist ectomycorrhizal fungi.</title>
        <authorList>
            <person name="Lofgren L.A."/>
            <person name="Nguyen N.H."/>
            <person name="Vilgalys R."/>
            <person name="Ruytinx J."/>
            <person name="Liao H.L."/>
            <person name="Branco S."/>
            <person name="Kuo A."/>
            <person name="LaButti K."/>
            <person name="Lipzen A."/>
            <person name="Andreopoulos W."/>
            <person name="Pangilinan J."/>
            <person name="Riley R."/>
            <person name="Hundley H."/>
            <person name="Na H."/>
            <person name="Barry K."/>
            <person name="Grigoriev I.V."/>
            <person name="Stajich J.E."/>
            <person name="Kennedy P.G."/>
        </authorList>
    </citation>
    <scope>NUCLEOTIDE SEQUENCE</scope>
    <source>
        <strain evidence="2">MN1</strain>
    </source>
</reference>
<proteinExistence type="predicted"/>
<comment type="caution">
    <text evidence="2">The sequence shown here is derived from an EMBL/GenBank/DDBJ whole genome shotgun (WGS) entry which is preliminary data.</text>
</comment>
<keyword evidence="1" id="KW-0732">Signal</keyword>
<sequence length="82" mass="9472">MRFIHLICCGLCRIHQVRGLHVGSTCHRRTWYPQVNKIILVAERTCLEHFFCLGQEVALMRLVGDARRRERMFACCAVASSP</sequence>
<accession>A0A9P7E8D0</accession>
<dbReference type="EMBL" id="JABBWG010000021">
    <property type="protein sequence ID" value="KAG1814347.1"/>
    <property type="molecule type" value="Genomic_DNA"/>
</dbReference>
<evidence type="ECO:0000313" key="3">
    <source>
        <dbReference type="Proteomes" id="UP000807769"/>
    </source>
</evidence>
<dbReference type="Proteomes" id="UP000807769">
    <property type="component" value="Unassembled WGS sequence"/>
</dbReference>
<protein>
    <recommendedName>
        <fullName evidence="4">Secreted protein</fullName>
    </recommendedName>
</protein>
<dbReference type="AlphaFoldDB" id="A0A9P7E8D0"/>
<evidence type="ECO:0008006" key="4">
    <source>
        <dbReference type="Google" id="ProtNLM"/>
    </source>
</evidence>
<name>A0A9P7E8D0_9AGAM</name>
<gene>
    <name evidence="2" type="ORF">BJ212DRAFT_1363188</name>
</gene>
<keyword evidence="3" id="KW-1185">Reference proteome</keyword>